<organism evidence="1 2">
    <name type="scientific">Algoriphagus halophilus</name>
    <dbReference type="NCBI Taxonomy" id="226505"/>
    <lineage>
        <taxon>Bacteria</taxon>
        <taxon>Pseudomonadati</taxon>
        <taxon>Bacteroidota</taxon>
        <taxon>Cytophagia</taxon>
        <taxon>Cytophagales</taxon>
        <taxon>Cyclobacteriaceae</taxon>
        <taxon>Algoriphagus</taxon>
    </lineage>
</organism>
<dbReference type="RefSeq" id="WP_074225940.1">
    <property type="nucleotide sequence ID" value="NZ_FSRC01000002.1"/>
</dbReference>
<name>A0A1N6GEP8_9BACT</name>
<dbReference type="InterPro" id="IPR012467">
    <property type="entry name" value="DUF1684"/>
</dbReference>
<keyword evidence="2" id="KW-1185">Reference proteome</keyword>
<accession>A0A1N6GEP8</accession>
<dbReference type="EMBL" id="FSRC01000002">
    <property type="protein sequence ID" value="SIO06010.1"/>
    <property type="molecule type" value="Genomic_DNA"/>
</dbReference>
<evidence type="ECO:0000313" key="2">
    <source>
        <dbReference type="Proteomes" id="UP000185221"/>
    </source>
</evidence>
<sequence length="202" mass="23233">MIKNLLLLAFVFSFLSVSALGQEYIQSISEFQEALNAEFKNPDESPLSSKERKEFKGLPFYPVDEHFRVIAKFDKLPPRSLFQMKTTANSIKDYDVYGVLIFSLEGKEYRLNVYQSHVLRTQEKYEDYLFLPFTDLTNGTETYGGGRYMDLKIPSGDTMELDFNKAYNPFCAYSDGYACPIPPRENDLQLAVRAGVMYSPKK</sequence>
<evidence type="ECO:0008006" key="3">
    <source>
        <dbReference type="Google" id="ProtNLM"/>
    </source>
</evidence>
<dbReference type="OrthoDB" id="5493262at2"/>
<proteinExistence type="predicted"/>
<dbReference type="Proteomes" id="UP000185221">
    <property type="component" value="Unassembled WGS sequence"/>
</dbReference>
<dbReference type="Pfam" id="PF07920">
    <property type="entry name" value="DUF1684"/>
    <property type="match status" value="1"/>
</dbReference>
<gene>
    <name evidence="1" type="ORF">SAMN05444394_3188</name>
</gene>
<reference evidence="2" key="1">
    <citation type="submission" date="2016-11" db="EMBL/GenBank/DDBJ databases">
        <authorList>
            <person name="Varghese N."/>
            <person name="Submissions S."/>
        </authorList>
    </citation>
    <scope>NUCLEOTIDE SEQUENCE [LARGE SCALE GENOMIC DNA]</scope>
    <source>
        <strain evidence="2">DSM 15292</strain>
    </source>
</reference>
<protein>
    <recommendedName>
        <fullName evidence="3">DUF1684 domain-containing protein</fullName>
    </recommendedName>
</protein>
<dbReference type="PANTHER" id="PTHR41913:SF1">
    <property type="entry name" value="DUF1684 DOMAIN-CONTAINING PROTEIN"/>
    <property type="match status" value="1"/>
</dbReference>
<dbReference type="PANTHER" id="PTHR41913">
    <property type="entry name" value="DUF1684 DOMAIN-CONTAINING PROTEIN"/>
    <property type="match status" value="1"/>
</dbReference>
<evidence type="ECO:0000313" key="1">
    <source>
        <dbReference type="EMBL" id="SIO06010.1"/>
    </source>
</evidence>
<dbReference type="AlphaFoldDB" id="A0A1N6GEP8"/>